<dbReference type="EMBL" id="CAAALY010244340">
    <property type="protein sequence ID" value="VEL32557.1"/>
    <property type="molecule type" value="Genomic_DNA"/>
</dbReference>
<protein>
    <submittedName>
        <fullName evidence="2">Uncharacterized protein</fullName>
    </submittedName>
</protein>
<feature type="compositionally biased region" description="Low complexity" evidence="1">
    <location>
        <begin position="172"/>
        <end position="195"/>
    </location>
</feature>
<evidence type="ECO:0000256" key="1">
    <source>
        <dbReference type="SAM" id="MobiDB-lite"/>
    </source>
</evidence>
<feature type="compositionally biased region" description="Low complexity" evidence="1">
    <location>
        <begin position="132"/>
        <end position="148"/>
    </location>
</feature>
<organism evidence="2 3">
    <name type="scientific">Protopolystoma xenopodis</name>
    <dbReference type="NCBI Taxonomy" id="117903"/>
    <lineage>
        <taxon>Eukaryota</taxon>
        <taxon>Metazoa</taxon>
        <taxon>Spiralia</taxon>
        <taxon>Lophotrochozoa</taxon>
        <taxon>Platyhelminthes</taxon>
        <taxon>Monogenea</taxon>
        <taxon>Polyopisthocotylea</taxon>
        <taxon>Polystomatidea</taxon>
        <taxon>Polystomatidae</taxon>
        <taxon>Protopolystoma</taxon>
    </lineage>
</organism>
<evidence type="ECO:0000313" key="3">
    <source>
        <dbReference type="Proteomes" id="UP000784294"/>
    </source>
</evidence>
<comment type="caution">
    <text evidence="2">The sequence shown here is derived from an EMBL/GenBank/DDBJ whole genome shotgun (WGS) entry which is preliminary data.</text>
</comment>
<evidence type="ECO:0000313" key="2">
    <source>
        <dbReference type="EMBL" id="VEL32557.1"/>
    </source>
</evidence>
<accession>A0A448XAW3</accession>
<reference evidence="2" key="1">
    <citation type="submission" date="2018-11" db="EMBL/GenBank/DDBJ databases">
        <authorList>
            <consortium name="Pathogen Informatics"/>
        </authorList>
    </citation>
    <scope>NUCLEOTIDE SEQUENCE</scope>
</reference>
<dbReference type="Proteomes" id="UP000784294">
    <property type="component" value="Unassembled WGS sequence"/>
</dbReference>
<gene>
    <name evidence="2" type="ORF">PXEA_LOCUS25997</name>
</gene>
<feature type="compositionally biased region" description="Basic residues" evidence="1">
    <location>
        <begin position="105"/>
        <end position="131"/>
    </location>
</feature>
<feature type="compositionally biased region" description="Polar residues" evidence="1">
    <location>
        <begin position="156"/>
        <end position="171"/>
    </location>
</feature>
<feature type="region of interest" description="Disordered" evidence="1">
    <location>
        <begin position="90"/>
        <end position="195"/>
    </location>
</feature>
<proteinExistence type="predicted"/>
<feature type="compositionally biased region" description="Polar residues" evidence="1">
    <location>
        <begin position="90"/>
        <end position="103"/>
    </location>
</feature>
<sequence>MKHRQGSRSTNSGGLQRLSILAFHACSLSLLLREAPRGGASKAALLHLPNHTARPAERSFRLSSLHSSSPTSRLALRVICTIRLNVDTPTSAPHQRLTASPTNLRLRKNRQLPRHTQQQHRQSRRHRHHQRSTTTSNWASTPTTTPTQLPRPAPTSAPTWTQTTMPNNAQMPSNSLTPTKSPTPTSTFISTRRRR</sequence>
<keyword evidence="3" id="KW-1185">Reference proteome</keyword>
<name>A0A448XAW3_9PLAT</name>
<dbReference type="AlphaFoldDB" id="A0A448XAW3"/>